<reference evidence="2" key="1">
    <citation type="journal article" date="2023" name="Commun. Biol.">
        <title>Genome analysis of Parmales, the sister group of diatoms, reveals the evolutionary specialization of diatoms from phago-mixotrophs to photoautotrophs.</title>
        <authorList>
            <person name="Ban H."/>
            <person name="Sato S."/>
            <person name="Yoshikawa S."/>
            <person name="Yamada K."/>
            <person name="Nakamura Y."/>
            <person name="Ichinomiya M."/>
            <person name="Sato N."/>
            <person name="Blanc-Mathieu R."/>
            <person name="Endo H."/>
            <person name="Kuwata A."/>
            <person name="Ogata H."/>
        </authorList>
    </citation>
    <scope>NUCLEOTIDE SEQUENCE [LARGE SCALE GENOMIC DNA]</scope>
</reference>
<comment type="caution">
    <text evidence="1">The sequence shown here is derived from an EMBL/GenBank/DDBJ whole genome shotgun (WGS) entry which is preliminary data.</text>
</comment>
<proteinExistence type="predicted"/>
<organism evidence="1 2">
    <name type="scientific">Triparma laevis f. inornata</name>
    <dbReference type="NCBI Taxonomy" id="1714386"/>
    <lineage>
        <taxon>Eukaryota</taxon>
        <taxon>Sar</taxon>
        <taxon>Stramenopiles</taxon>
        <taxon>Ochrophyta</taxon>
        <taxon>Bolidophyceae</taxon>
        <taxon>Parmales</taxon>
        <taxon>Triparmaceae</taxon>
        <taxon>Triparma</taxon>
    </lineage>
</organism>
<accession>A0A9W7BMH0</accession>
<sequence>MTYDVLYVYTPAGLFNQADVQKRGGVDGYRLDVSNPFFEFSHSSWNDVGEYVVGEEVKAQAFANVVNMKNDGNRENMPFIWFDLTFDSTWYAQYDFVGTPGVFKPFDYDDLSWEKKGPGNFYLAPENKEVVANSKFVNRPGINTTIGRYDEVGFEEFSGVIGHMGDIVGEEMRQRVAVFWSDEEDLGSLIDQVELVQKAAILITPHGANEVFDTGAHRGTCKIEILDPTNNNLCYARQSLFCGHQYSGVTNHVELSRENLCHDLIMAGLNECFVREGLEVGWEDMVDKSIK</sequence>
<protein>
    <submittedName>
        <fullName evidence="1">Uncharacterized protein</fullName>
    </submittedName>
</protein>
<dbReference type="AlphaFoldDB" id="A0A9W7BMH0"/>
<dbReference type="EMBL" id="BLQM01000513">
    <property type="protein sequence ID" value="GMH93081.1"/>
    <property type="molecule type" value="Genomic_DNA"/>
</dbReference>
<evidence type="ECO:0000313" key="2">
    <source>
        <dbReference type="Proteomes" id="UP001162640"/>
    </source>
</evidence>
<gene>
    <name evidence="1" type="ORF">TL16_g12531</name>
</gene>
<evidence type="ECO:0000313" key="1">
    <source>
        <dbReference type="EMBL" id="GMH93081.1"/>
    </source>
</evidence>
<name>A0A9W7BMH0_9STRA</name>
<dbReference type="Proteomes" id="UP001162640">
    <property type="component" value="Unassembled WGS sequence"/>
</dbReference>